<reference evidence="2 3" key="1">
    <citation type="journal article" date="2018" name="Gigascience">
        <title>Genomes of trombidid mites reveal novel predicted allergens and laterally-transferred genes associated with secondary metabolism.</title>
        <authorList>
            <person name="Dong X."/>
            <person name="Chaisiri K."/>
            <person name="Xia D."/>
            <person name="Armstrong S.D."/>
            <person name="Fang Y."/>
            <person name="Donnelly M.J."/>
            <person name="Kadowaki T."/>
            <person name="McGarry J.W."/>
            <person name="Darby A.C."/>
            <person name="Makepeace B.L."/>
        </authorList>
    </citation>
    <scope>NUCLEOTIDE SEQUENCE [LARGE SCALE GENOMIC DNA]</scope>
    <source>
        <strain evidence="2">UoL-WK</strain>
    </source>
</reference>
<protein>
    <submittedName>
        <fullName evidence="2">Uncharacterized protein</fullName>
    </submittedName>
</protein>
<proteinExistence type="predicted"/>
<name>A0A3S3S2K1_9ACAR</name>
<comment type="caution">
    <text evidence="2">The sequence shown here is derived from an EMBL/GenBank/DDBJ whole genome shotgun (WGS) entry which is preliminary data.</text>
</comment>
<sequence>IVSLVEKVPEAASDIVIDLDLSSLLPSRSSAWVQHTKSVIRLVPTASDVTHLFVCGLLYR</sequence>
<dbReference type="EMBL" id="NCKU01003731">
    <property type="protein sequence ID" value="RWS07016.1"/>
    <property type="molecule type" value="Genomic_DNA"/>
</dbReference>
<evidence type="ECO:0000313" key="3">
    <source>
        <dbReference type="Proteomes" id="UP000285301"/>
    </source>
</evidence>
<keyword evidence="3" id="KW-1185">Reference proteome</keyword>
<evidence type="ECO:0000313" key="2">
    <source>
        <dbReference type="EMBL" id="RWS08262.1"/>
    </source>
</evidence>
<dbReference type="Proteomes" id="UP000285301">
    <property type="component" value="Unassembled WGS sequence"/>
</dbReference>
<gene>
    <name evidence="2" type="ORF">B4U79_01011</name>
    <name evidence="1" type="ORF">B4U79_02634</name>
</gene>
<reference evidence="2" key="2">
    <citation type="submission" date="2018-11" db="EMBL/GenBank/DDBJ databases">
        <title>Trombidioid mite genomics.</title>
        <authorList>
            <person name="Dong X."/>
        </authorList>
    </citation>
    <scope>NUCLEOTIDE SEQUENCE</scope>
    <source>
        <strain evidence="2">UoL-WK</strain>
    </source>
</reference>
<organism evidence="2 3">
    <name type="scientific">Dinothrombium tinctorium</name>
    <dbReference type="NCBI Taxonomy" id="1965070"/>
    <lineage>
        <taxon>Eukaryota</taxon>
        <taxon>Metazoa</taxon>
        <taxon>Ecdysozoa</taxon>
        <taxon>Arthropoda</taxon>
        <taxon>Chelicerata</taxon>
        <taxon>Arachnida</taxon>
        <taxon>Acari</taxon>
        <taxon>Acariformes</taxon>
        <taxon>Trombidiformes</taxon>
        <taxon>Prostigmata</taxon>
        <taxon>Anystina</taxon>
        <taxon>Parasitengona</taxon>
        <taxon>Trombidioidea</taxon>
        <taxon>Trombidiidae</taxon>
        <taxon>Dinothrombium</taxon>
    </lineage>
</organism>
<dbReference type="AlphaFoldDB" id="A0A3S3S2K1"/>
<accession>A0A3S3S2K1</accession>
<dbReference type="EMBL" id="NCKU01003056">
    <property type="protein sequence ID" value="RWS08262.1"/>
    <property type="molecule type" value="Genomic_DNA"/>
</dbReference>
<evidence type="ECO:0000313" key="1">
    <source>
        <dbReference type="EMBL" id="RWS07016.1"/>
    </source>
</evidence>
<feature type="non-terminal residue" evidence="2">
    <location>
        <position position="1"/>
    </location>
</feature>